<dbReference type="Proteomes" id="UP000738826">
    <property type="component" value="Unassembled WGS sequence"/>
</dbReference>
<proteinExistence type="predicted"/>
<protein>
    <submittedName>
        <fullName evidence="1">Uncharacterized protein</fullName>
    </submittedName>
</protein>
<sequence>MKNFKNFLGKCRKNRIDSIFAGFVLALLLFALLMNVAAGVGEKNRENLNNTLNAINANYTVLKYDYETARSNYFESLSYYNEAKAGWLVSRQKYLENKNDENYKIFINSTKKFILNLSVVLENYNEMLKKRVLSDDSFDDITKNEQISQIDILLDKIKDIKKQMSETPKSQLTIEALKNFAMELQETYAHSQHIRGMVVTTILKNKMKIVIAGLVEDSLKMYEDVAQLKASGYNTTEMEEKLCKLNEMLNQSYANYQKCVNLMNLSTSKSLAEAENLFKTTYKSAYKIRTDLNDIYSSIPGGWISELESANSTYVAKGDGKAVINIDKADIKIYVVGSVTLKGDTDNAKISLKNLKEMNSSEGKVYGGDGNIEITGKDLIIEISGKDINIAIAGNGNATLTGTGTQKACDKGLCISFPWEGKNIKFSK</sequence>
<accession>A0A8J8CJU1</accession>
<gene>
    <name evidence="2" type="ORF">GW779_05815</name>
    <name evidence="1" type="ORF">GW910_05075</name>
</gene>
<dbReference type="EMBL" id="JAACQH010000126">
    <property type="protein sequence ID" value="NCS91899.1"/>
    <property type="molecule type" value="Genomic_DNA"/>
</dbReference>
<organism evidence="1 3">
    <name type="scientific">Candidatus Altarchaeum hamiconexum</name>
    <dbReference type="NCBI Taxonomy" id="1803513"/>
    <lineage>
        <taxon>Archaea</taxon>
        <taxon>Candidatus Altarchaeota</taxon>
        <taxon>Candidatus Altiarchaeia</taxon>
        <taxon>Candidatus Altarchaeales</taxon>
        <taxon>Candidatus Altarchaeaceae</taxon>
        <taxon>Candidatus Altarchaeum</taxon>
    </lineage>
</organism>
<evidence type="ECO:0000313" key="3">
    <source>
        <dbReference type="Proteomes" id="UP000768163"/>
    </source>
</evidence>
<name>A0A8J8CJU1_9ARCH</name>
<evidence type="ECO:0000313" key="1">
    <source>
        <dbReference type="EMBL" id="NCN65414.1"/>
    </source>
</evidence>
<dbReference type="Proteomes" id="UP000768163">
    <property type="component" value="Unassembled WGS sequence"/>
</dbReference>
<evidence type="ECO:0000313" key="2">
    <source>
        <dbReference type="EMBL" id="NCS91899.1"/>
    </source>
</evidence>
<comment type="caution">
    <text evidence="1">The sequence shown here is derived from an EMBL/GenBank/DDBJ whole genome shotgun (WGS) entry which is preliminary data.</text>
</comment>
<dbReference type="AlphaFoldDB" id="A0A8J8CJU1"/>
<reference evidence="1" key="1">
    <citation type="submission" date="2019-11" db="EMBL/GenBank/DDBJ databases">
        <title>Lipid analysis of CO2-rich subsurface aquifers suggests an autotrophy-based deep biosphere with lysolipids enriched in CPR bacteria.</title>
        <authorList>
            <person name="Probst A.J."/>
            <person name="Elling F.J."/>
            <person name="Castelle C.J."/>
            <person name="Zhu Q."/>
            <person name="Elvert M."/>
            <person name="Birarda G."/>
            <person name="Holman H.-Y."/>
            <person name="Lane K.R."/>
            <person name="Ladd B."/>
            <person name="Ryan M.C."/>
            <person name="Woyke T."/>
            <person name="Hinrichs K.-U."/>
            <person name="Banfield J.F."/>
        </authorList>
    </citation>
    <scope>NUCLEOTIDE SEQUENCE</scope>
    <source>
        <strain evidence="1">CG_2015-01_33_1645</strain>
        <strain evidence="2">CG_2015-04_33_537</strain>
    </source>
</reference>
<dbReference type="EMBL" id="JAACVF010000138">
    <property type="protein sequence ID" value="NCN65414.1"/>
    <property type="molecule type" value="Genomic_DNA"/>
</dbReference>